<evidence type="ECO:0000256" key="2">
    <source>
        <dbReference type="ARBA" id="ARBA00009034"/>
    </source>
</evidence>
<proteinExistence type="inferred from homology"/>
<evidence type="ECO:0000313" key="6">
    <source>
        <dbReference type="EMBL" id="KAK0423827.1"/>
    </source>
</evidence>
<feature type="chain" id="PRO_5041359741" evidence="5">
    <location>
        <begin position="19"/>
        <end position="109"/>
    </location>
</feature>
<keyword evidence="4" id="KW-1015">Disulfide bond</keyword>
<keyword evidence="7" id="KW-1185">Reference proteome</keyword>
<protein>
    <submittedName>
        <fullName evidence="6">Uncharacterized protein</fullName>
    </submittedName>
</protein>
<comment type="caution">
    <text evidence="6">The sequence shown here is derived from an EMBL/GenBank/DDBJ whole genome shotgun (WGS) entry which is preliminary data.</text>
</comment>
<comment type="similarity">
    <text evidence="2">Belongs to the insulin family.</text>
</comment>
<keyword evidence="5" id="KW-0732">Signal</keyword>
<evidence type="ECO:0000256" key="1">
    <source>
        <dbReference type="ARBA" id="ARBA00004613"/>
    </source>
</evidence>
<dbReference type="AlphaFoldDB" id="A0AA39M7H8"/>
<evidence type="ECO:0000256" key="3">
    <source>
        <dbReference type="ARBA" id="ARBA00022525"/>
    </source>
</evidence>
<gene>
    <name evidence="6" type="ORF">QR680_008351</name>
</gene>
<dbReference type="Pfam" id="PF03488">
    <property type="entry name" value="Ins_beta"/>
    <property type="match status" value="1"/>
</dbReference>
<name>A0AA39M7H8_9BILA</name>
<accession>A0AA39M7H8</accession>
<reference evidence="6" key="1">
    <citation type="submission" date="2023-06" db="EMBL/GenBank/DDBJ databases">
        <title>Genomic analysis of the entomopathogenic nematode Steinernema hermaphroditum.</title>
        <authorList>
            <person name="Schwarz E.M."/>
            <person name="Heppert J.K."/>
            <person name="Baniya A."/>
            <person name="Schwartz H.T."/>
            <person name="Tan C.-H."/>
            <person name="Antoshechkin I."/>
            <person name="Sternberg P.W."/>
            <person name="Goodrich-Blair H."/>
            <person name="Dillman A.R."/>
        </authorList>
    </citation>
    <scope>NUCLEOTIDE SEQUENCE</scope>
    <source>
        <strain evidence="6">PS9179</strain>
        <tissue evidence="6">Whole animal</tissue>
    </source>
</reference>
<sequence length="109" mass="12583">MKILIIAVLCALIEVSSAFPLQYESVPQHEYRPLPWTSVKNRRSLPAQCGVEMVKRVNKLCHNCLVINGYDLSPVEGLQHYCCRLKMCTDEYVKESICCSRFNKYTGYF</sequence>
<feature type="signal peptide" evidence="5">
    <location>
        <begin position="1"/>
        <end position="18"/>
    </location>
</feature>
<dbReference type="GO" id="GO:0005179">
    <property type="term" value="F:hormone activity"/>
    <property type="evidence" value="ECO:0007669"/>
    <property type="project" value="InterPro"/>
</dbReference>
<comment type="subcellular location">
    <subcellularLocation>
        <location evidence="1">Secreted</location>
    </subcellularLocation>
</comment>
<dbReference type="EMBL" id="JAUCMV010000001">
    <property type="protein sequence ID" value="KAK0423827.1"/>
    <property type="molecule type" value="Genomic_DNA"/>
</dbReference>
<organism evidence="6 7">
    <name type="scientific">Steinernema hermaphroditum</name>
    <dbReference type="NCBI Taxonomy" id="289476"/>
    <lineage>
        <taxon>Eukaryota</taxon>
        <taxon>Metazoa</taxon>
        <taxon>Ecdysozoa</taxon>
        <taxon>Nematoda</taxon>
        <taxon>Chromadorea</taxon>
        <taxon>Rhabditida</taxon>
        <taxon>Tylenchina</taxon>
        <taxon>Panagrolaimomorpha</taxon>
        <taxon>Strongyloidoidea</taxon>
        <taxon>Steinernematidae</taxon>
        <taxon>Steinernema</taxon>
    </lineage>
</organism>
<keyword evidence="3" id="KW-0964">Secreted</keyword>
<dbReference type="Proteomes" id="UP001175271">
    <property type="component" value="Unassembled WGS sequence"/>
</dbReference>
<dbReference type="GO" id="GO:0005576">
    <property type="term" value="C:extracellular region"/>
    <property type="evidence" value="ECO:0007669"/>
    <property type="project" value="UniProtKB-SubCell"/>
</dbReference>
<evidence type="ECO:0000313" key="7">
    <source>
        <dbReference type="Proteomes" id="UP001175271"/>
    </source>
</evidence>
<evidence type="ECO:0000256" key="5">
    <source>
        <dbReference type="SAM" id="SignalP"/>
    </source>
</evidence>
<dbReference type="InterPro" id="IPR003235">
    <property type="entry name" value="Nem_insulin-like_b-type"/>
</dbReference>
<evidence type="ECO:0000256" key="4">
    <source>
        <dbReference type="ARBA" id="ARBA00023157"/>
    </source>
</evidence>